<name>A0ABT8KQ50_9BACT</name>
<feature type="domain" description="AB hydrolase-1" evidence="1">
    <location>
        <begin position="3"/>
        <end position="120"/>
    </location>
</feature>
<keyword evidence="3" id="KW-1185">Reference proteome</keyword>
<dbReference type="InterPro" id="IPR029058">
    <property type="entry name" value="AB_hydrolase_fold"/>
</dbReference>
<comment type="caution">
    <text evidence="2">The sequence shown here is derived from an EMBL/GenBank/DDBJ whole genome shotgun (WGS) entry which is preliminary data.</text>
</comment>
<protein>
    <submittedName>
        <fullName evidence="2">Alpha/beta fold hydrolase</fullName>
    </submittedName>
</protein>
<dbReference type="InterPro" id="IPR000073">
    <property type="entry name" value="AB_hydrolase_1"/>
</dbReference>
<gene>
    <name evidence="2" type="ORF">QQ008_15940</name>
</gene>
<dbReference type="Gene3D" id="3.40.50.1820">
    <property type="entry name" value="alpha/beta hydrolase"/>
    <property type="match status" value="1"/>
</dbReference>
<reference evidence="2" key="1">
    <citation type="submission" date="2023-06" db="EMBL/GenBank/DDBJ databases">
        <title>Genomic of Parafulvivirga corallium.</title>
        <authorList>
            <person name="Wang G."/>
        </authorList>
    </citation>
    <scope>NUCLEOTIDE SEQUENCE</scope>
    <source>
        <strain evidence="2">BMA10</strain>
    </source>
</reference>
<organism evidence="2 3">
    <name type="scientific">Splendidivirga corallicola</name>
    <dbReference type="NCBI Taxonomy" id="3051826"/>
    <lineage>
        <taxon>Bacteria</taxon>
        <taxon>Pseudomonadati</taxon>
        <taxon>Bacteroidota</taxon>
        <taxon>Cytophagia</taxon>
        <taxon>Cytophagales</taxon>
        <taxon>Splendidivirgaceae</taxon>
        <taxon>Splendidivirga</taxon>
    </lineage>
</organism>
<keyword evidence="2" id="KW-0378">Hydrolase</keyword>
<dbReference type="SUPFAM" id="SSF53474">
    <property type="entry name" value="alpha/beta-Hydrolases"/>
    <property type="match status" value="1"/>
</dbReference>
<sequence length="230" mass="25872">MKPTLLILHGALGDQQQMAPLQRLLSENFETYNINFPGHGGRKMETDNLSIAHLRDDVANFLINNGLSKINIFGYSMGGYVALELARKHPESVNKIFTLGTKLNWTPEIAAKEIRLLNPDKIEEKIPAFANVLKKRHAPLDWKWVMSQTAELMTNLGNGTSIKLEDFKNINHSTTIGIGDQDNMVSIEESKQVADMLPNGTLSIFKNTEHPFEKVDLSYLSKMICQFMAD</sequence>
<dbReference type="Pfam" id="PF00561">
    <property type="entry name" value="Abhydrolase_1"/>
    <property type="match status" value="1"/>
</dbReference>
<dbReference type="GO" id="GO:0016787">
    <property type="term" value="F:hydrolase activity"/>
    <property type="evidence" value="ECO:0007669"/>
    <property type="project" value="UniProtKB-KW"/>
</dbReference>
<dbReference type="RefSeq" id="WP_346752901.1">
    <property type="nucleotide sequence ID" value="NZ_JAUJEA010000005.1"/>
</dbReference>
<accession>A0ABT8KQ50</accession>
<dbReference type="PANTHER" id="PTHR43798">
    <property type="entry name" value="MONOACYLGLYCEROL LIPASE"/>
    <property type="match status" value="1"/>
</dbReference>
<dbReference type="InterPro" id="IPR050266">
    <property type="entry name" value="AB_hydrolase_sf"/>
</dbReference>
<dbReference type="Proteomes" id="UP001172082">
    <property type="component" value="Unassembled WGS sequence"/>
</dbReference>
<proteinExistence type="predicted"/>
<dbReference type="PANTHER" id="PTHR43798:SF33">
    <property type="entry name" value="HYDROLASE, PUTATIVE (AFU_ORTHOLOGUE AFUA_2G14860)-RELATED"/>
    <property type="match status" value="1"/>
</dbReference>
<evidence type="ECO:0000259" key="1">
    <source>
        <dbReference type="Pfam" id="PF00561"/>
    </source>
</evidence>
<evidence type="ECO:0000313" key="3">
    <source>
        <dbReference type="Proteomes" id="UP001172082"/>
    </source>
</evidence>
<evidence type="ECO:0000313" key="2">
    <source>
        <dbReference type="EMBL" id="MDN5202882.1"/>
    </source>
</evidence>
<dbReference type="EMBL" id="JAUJEA010000005">
    <property type="protein sequence ID" value="MDN5202882.1"/>
    <property type="molecule type" value="Genomic_DNA"/>
</dbReference>